<feature type="compositionally biased region" description="Acidic residues" evidence="1">
    <location>
        <begin position="152"/>
        <end position="168"/>
    </location>
</feature>
<evidence type="ECO:0000256" key="1">
    <source>
        <dbReference type="SAM" id="MobiDB-lite"/>
    </source>
</evidence>
<organism evidence="2 3">
    <name type="scientific">Halorientalis persicus</name>
    <dbReference type="NCBI Taxonomy" id="1367881"/>
    <lineage>
        <taxon>Archaea</taxon>
        <taxon>Methanobacteriati</taxon>
        <taxon>Methanobacteriota</taxon>
        <taxon>Stenosarchaea group</taxon>
        <taxon>Halobacteria</taxon>
        <taxon>Halobacteriales</taxon>
        <taxon>Haloarculaceae</taxon>
        <taxon>Halorientalis</taxon>
    </lineage>
</organism>
<keyword evidence="3" id="KW-1185">Reference proteome</keyword>
<sequence length="584" mass="60139">MIAASRRALVVGVVIALVAGTGTVAATTPAATQSDDTQKFEFDLDGNESDGRFQFSGNSNGSVFDFSETRDSPDFSFGETSEPPDFSGIGDDDGSPFDFSGIGDDGEAPDFSGIGDDGEAPDFSGIGDDGEAPDFSGIGDDGEAPDFSGIGDSDDDGDDGQEPGDGDSTEPNAPATFQISNIGTNSPVTEGETLTVDATVENVGDREGTQSVTLSVLDQSSSSDVTLAGGATEEIALSVPTQPGDAGSVTAMVQTVNDSLSTSVQINEADSAANFQLSNLQAPETVQAGETIEGSIDIENIGGREGTQTGGFGVDVDGDGDIETLEERTVTLAPGERTTETLTLPLAESLPGGTVTFGVHTENETVTRQVSVVAADGSTADDLPEYRSFTAYVEEGYIEVGEKDRRGDLPDCPSGIPENETKGCAQFTASFDQTTGEYTVTPENFRFPVIRFESDTLDDMPTNISATTTVEGSLDTATGYSTFEASTFANLLIPEIEGCGMPVVVNGTTGDSGSLSGSNGSTRSVITTGTSNATLVDNEFTVPGARSCDGLETAIGNDVGLPAGAGENEFVMELYIEFHAEPVA</sequence>
<dbReference type="InterPro" id="IPR013783">
    <property type="entry name" value="Ig-like_fold"/>
</dbReference>
<dbReference type="Gene3D" id="2.60.40.10">
    <property type="entry name" value="Immunoglobulins"/>
    <property type="match status" value="2"/>
</dbReference>
<accession>A0A1H8IVY8</accession>
<dbReference type="AlphaFoldDB" id="A0A1H8IVY8"/>
<evidence type="ECO:0000313" key="2">
    <source>
        <dbReference type="EMBL" id="SEN72611.1"/>
    </source>
</evidence>
<gene>
    <name evidence="2" type="ORF">SAMN05216388_1004291</name>
</gene>
<reference evidence="3" key="1">
    <citation type="submission" date="2016-10" db="EMBL/GenBank/DDBJ databases">
        <authorList>
            <person name="Varghese N."/>
            <person name="Submissions S."/>
        </authorList>
    </citation>
    <scope>NUCLEOTIDE SEQUENCE [LARGE SCALE GENOMIC DNA]</scope>
    <source>
        <strain evidence="3">IBRC-M 10043</strain>
    </source>
</reference>
<feature type="compositionally biased region" description="Polar residues" evidence="1">
    <location>
        <begin position="169"/>
        <end position="188"/>
    </location>
</feature>
<name>A0A1H8IVY8_9EURY</name>
<dbReference type="OrthoDB" id="103676at2157"/>
<evidence type="ECO:0000313" key="3">
    <source>
        <dbReference type="Proteomes" id="UP000198775"/>
    </source>
</evidence>
<dbReference type="EMBL" id="FOCX01000004">
    <property type="protein sequence ID" value="SEN72611.1"/>
    <property type="molecule type" value="Genomic_DNA"/>
</dbReference>
<evidence type="ECO:0008006" key="4">
    <source>
        <dbReference type="Google" id="ProtNLM"/>
    </source>
</evidence>
<proteinExistence type="predicted"/>
<dbReference type="Proteomes" id="UP000198775">
    <property type="component" value="Unassembled WGS sequence"/>
</dbReference>
<feature type="region of interest" description="Disordered" evidence="1">
    <location>
        <begin position="46"/>
        <end position="189"/>
    </location>
</feature>
<protein>
    <recommendedName>
        <fullName evidence="4">CARDB protein</fullName>
    </recommendedName>
</protein>
<dbReference type="RefSeq" id="WP_139203438.1">
    <property type="nucleotide sequence ID" value="NZ_FOCX01000004.1"/>
</dbReference>